<name>A0A2R4XJI6_9BURK</name>
<feature type="domain" description="ABC transmembrane type-1" evidence="8">
    <location>
        <begin position="94"/>
        <end position="311"/>
    </location>
</feature>
<feature type="transmembrane region" description="Helical" evidence="7">
    <location>
        <begin position="290"/>
        <end position="314"/>
    </location>
</feature>
<comment type="subcellular location">
    <subcellularLocation>
        <location evidence="1 7">Cell membrane</location>
        <topology evidence="1 7">Multi-pass membrane protein</topology>
    </subcellularLocation>
</comment>
<evidence type="ECO:0000259" key="8">
    <source>
        <dbReference type="PROSITE" id="PS50928"/>
    </source>
</evidence>
<comment type="similarity">
    <text evidence="7">Belongs to the binding-protein-dependent transport system permease family.</text>
</comment>
<dbReference type="AlphaFoldDB" id="A0A2R4XJI6"/>
<dbReference type="RefSeq" id="WP_108621286.1">
    <property type="nucleotide sequence ID" value="NZ_CP028901.1"/>
</dbReference>
<dbReference type="PROSITE" id="PS50928">
    <property type="entry name" value="ABC_TM1"/>
    <property type="match status" value="1"/>
</dbReference>
<evidence type="ECO:0000313" key="10">
    <source>
        <dbReference type="Proteomes" id="UP000244571"/>
    </source>
</evidence>
<evidence type="ECO:0000256" key="4">
    <source>
        <dbReference type="ARBA" id="ARBA00022692"/>
    </source>
</evidence>
<protein>
    <submittedName>
        <fullName evidence="9">ABC transporter permease</fullName>
    </submittedName>
</protein>
<dbReference type="Proteomes" id="UP000244571">
    <property type="component" value="Chromosome"/>
</dbReference>
<keyword evidence="2 7" id="KW-0813">Transport</keyword>
<evidence type="ECO:0000256" key="6">
    <source>
        <dbReference type="ARBA" id="ARBA00023136"/>
    </source>
</evidence>
<sequence length="328" mass="35844">MFAFIVKRLIQATVVMLVVSLIAFMLFQYVGDPVSIMLGQDATDADRVRLTQELGLDQPIVVQFYHFVLNAVQGDFGISLRQGQSVSEMLLTRIPATLELAMAAAIIALVLGVPLGVYTALRPKSATANAVLAFSLVGISLPTFLIGILLILVFSVQLGWLPSYGRGEVVRIGWWTTGLLTASGWKHLILPSITLSLFQLTLVLRLVRSEMLEVLRTDYIKFAKARGLTKRAIHFGHALKNTLVPVITITGLQLGGIIAFAIVTETVFQWPGMGLLFIQAVQFVDIPVMAAYLCLIALIFVVINLIVDLLYFVVDPRLRVGMGKAGGH</sequence>
<dbReference type="EMBL" id="CP028901">
    <property type="protein sequence ID" value="AWB33859.1"/>
    <property type="molecule type" value="Genomic_DNA"/>
</dbReference>
<keyword evidence="5 7" id="KW-1133">Transmembrane helix</keyword>
<dbReference type="Pfam" id="PF19300">
    <property type="entry name" value="BPD_transp_1_N"/>
    <property type="match status" value="1"/>
</dbReference>
<feature type="transmembrane region" description="Helical" evidence="7">
    <location>
        <begin position="133"/>
        <end position="156"/>
    </location>
</feature>
<feature type="transmembrane region" description="Helical" evidence="7">
    <location>
        <begin position="12"/>
        <end position="30"/>
    </location>
</feature>
<evidence type="ECO:0000256" key="3">
    <source>
        <dbReference type="ARBA" id="ARBA00022475"/>
    </source>
</evidence>
<dbReference type="InterPro" id="IPR000515">
    <property type="entry name" value="MetI-like"/>
</dbReference>
<dbReference type="KEGG" id="boz:DBV39_09220"/>
<dbReference type="GO" id="GO:0005886">
    <property type="term" value="C:plasma membrane"/>
    <property type="evidence" value="ECO:0007669"/>
    <property type="project" value="UniProtKB-SubCell"/>
</dbReference>
<dbReference type="SUPFAM" id="SSF161098">
    <property type="entry name" value="MetI-like"/>
    <property type="match status" value="1"/>
</dbReference>
<feature type="transmembrane region" description="Helical" evidence="7">
    <location>
        <begin position="100"/>
        <end position="121"/>
    </location>
</feature>
<dbReference type="GO" id="GO:0055085">
    <property type="term" value="P:transmembrane transport"/>
    <property type="evidence" value="ECO:0007669"/>
    <property type="project" value="InterPro"/>
</dbReference>
<keyword evidence="6 7" id="KW-0472">Membrane</keyword>
<dbReference type="OrthoDB" id="9803623at2"/>
<dbReference type="CDD" id="cd06261">
    <property type="entry name" value="TM_PBP2"/>
    <property type="match status" value="1"/>
</dbReference>
<dbReference type="InterPro" id="IPR045621">
    <property type="entry name" value="BPD_transp_1_N"/>
</dbReference>
<evidence type="ECO:0000256" key="7">
    <source>
        <dbReference type="RuleBase" id="RU363032"/>
    </source>
</evidence>
<proteinExistence type="inferred from homology"/>
<dbReference type="InterPro" id="IPR035906">
    <property type="entry name" value="MetI-like_sf"/>
</dbReference>
<dbReference type="Gene3D" id="1.10.3720.10">
    <property type="entry name" value="MetI-like"/>
    <property type="match status" value="1"/>
</dbReference>
<feature type="transmembrane region" description="Helical" evidence="7">
    <location>
        <begin position="188"/>
        <end position="207"/>
    </location>
</feature>
<dbReference type="PANTHER" id="PTHR43163:SF2">
    <property type="entry name" value="ABC TRANSPORTER PERMEASE PROTEIN"/>
    <property type="match status" value="1"/>
</dbReference>
<reference evidence="9 10" key="1">
    <citation type="submission" date="2018-04" db="EMBL/GenBank/DDBJ databases">
        <title>Bordetella sp. HZ20 isolated from seawater.</title>
        <authorList>
            <person name="Sun C."/>
        </authorList>
    </citation>
    <scope>NUCLEOTIDE SEQUENCE [LARGE SCALE GENOMIC DNA]</scope>
    <source>
        <strain evidence="9 10">HZ20</strain>
    </source>
</reference>
<evidence type="ECO:0000256" key="1">
    <source>
        <dbReference type="ARBA" id="ARBA00004651"/>
    </source>
</evidence>
<feature type="transmembrane region" description="Helical" evidence="7">
    <location>
        <begin position="243"/>
        <end position="270"/>
    </location>
</feature>
<gene>
    <name evidence="9" type="ORF">DBV39_09220</name>
</gene>
<evidence type="ECO:0000256" key="5">
    <source>
        <dbReference type="ARBA" id="ARBA00022989"/>
    </source>
</evidence>
<keyword evidence="4 7" id="KW-0812">Transmembrane</keyword>
<dbReference type="Pfam" id="PF00528">
    <property type="entry name" value="BPD_transp_1"/>
    <property type="match status" value="1"/>
</dbReference>
<evidence type="ECO:0000313" key="9">
    <source>
        <dbReference type="EMBL" id="AWB33859.1"/>
    </source>
</evidence>
<keyword evidence="10" id="KW-1185">Reference proteome</keyword>
<keyword evidence="3" id="KW-1003">Cell membrane</keyword>
<organism evidence="9 10">
    <name type="scientific">Orrella marina</name>
    <dbReference type="NCBI Taxonomy" id="2163011"/>
    <lineage>
        <taxon>Bacteria</taxon>
        <taxon>Pseudomonadati</taxon>
        <taxon>Pseudomonadota</taxon>
        <taxon>Betaproteobacteria</taxon>
        <taxon>Burkholderiales</taxon>
        <taxon>Alcaligenaceae</taxon>
        <taxon>Orrella</taxon>
    </lineage>
</organism>
<dbReference type="PANTHER" id="PTHR43163">
    <property type="entry name" value="DIPEPTIDE TRANSPORT SYSTEM PERMEASE PROTEIN DPPB-RELATED"/>
    <property type="match status" value="1"/>
</dbReference>
<evidence type="ECO:0000256" key="2">
    <source>
        <dbReference type="ARBA" id="ARBA00022448"/>
    </source>
</evidence>
<accession>A0A2R4XJI6</accession>